<keyword evidence="1" id="KW-1133">Transmembrane helix</keyword>
<keyword evidence="1" id="KW-0472">Membrane</keyword>
<dbReference type="Pfam" id="PF13681">
    <property type="entry name" value="PilX"/>
    <property type="match status" value="1"/>
</dbReference>
<dbReference type="RefSeq" id="WP_029707725.1">
    <property type="nucleotide sequence ID" value="NZ_CP019239.1"/>
</dbReference>
<dbReference type="STRING" id="1484693.RS694_12285"/>
<evidence type="ECO:0000259" key="2">
    <source>
        <dbReference type="Pfam" id="PF13681"/>
    </source>
</evidence>
<dbReference type="Proteomes" id="UP000186110">
    <property type="component" value="Chromosome"/>
</dbReference>
<dbReference type="AlphaFoldDB" id="A0A1P8KB82"/>
<sequence length="174" mass="18223">MIYSPRQKKQQGFVLIVTMILLMVVSLLAVGGMRVSVMGERMAGNAMDRNLAKLAAEQAITQGLAKLQANSTVCLDTGCVNTNTVGTGVAIASATMPSVWSPTDSVDVTKELVAAGGQKSSAKYLINWLNNVAFTPALSSKSTCKAYSVMGRGEGKNSASVVVLQTIAYVCPTD</sequence>
<proteinExistence type="predicted"/>
<keyword evidence="5" id="KW-1185">Reference proteome</keyword>
<evidence type="ECO:0000313" key="5">
    <source>
        <dbReference type="Proteomes" id="UP000186110"/>
    </source>
</evidence>
<evidence type="ECO:0000256" key="1">
    <source>
        <dbReference type="SAM" id="Phobius"/>
    </source>
</evidence>
<organism evidence="4 5">
    <name type="scientific">Rhodoferax saidenbachensis</name>
    <dbReference type="NCBI Taxonomy" id="1484693"/>
    <lineage>
        <taxon>Bacteria</taxon>
        <taxon>Pseudomonadati</taxon>
        <taxon>Pseudomonadota</taxon>
        <taxon>Betaproteobacteria</taxon>
        <taxon>Burkholderiales</taxon>
        <taxon>Comamonadaceae</taxon>
        <taxon>Rhodoferax</taxon>
    </lineage>
</organism>
<dbReference type="KEGG" id="rsb:RS694_12285"/>
<feature type="domain" description="PilX/PilW C-terminal" evidence="2">
    <location>
        <begin position="81"/>
        <end position="167"/>
    </location>
</feature>
<feature type="domain" description="Type 4 fimbrial biogenesis protein PilX N-terminal" evidence="3">
    <location>
        <begin position="11"/>
        <end position="57"/>
    </location>
</feature>
<accession>A0A1P8KB82</accession>
<gene>
    <name evidence="4" type="ORF">RS694_12285</name>
</gene>
<dbReference type="InterPro" id="IPR025746">
    <property type="entry name" value="PilX_N_dom"/>
</dbReference>
<dbReference type="Pfam" id="PF14341">
    <property type="entry name" value="PilX_N"/>
    <property type="match status" value="1"/>
</dbReference>
<protein>
    <submittedName>
        <fullName evidence="4">Uncharacterized protein</fullName>
    </submittedName>
</protein>
<name>A0A1P8KB82_9BURK</name>
<keyword evidence="1" id="KW-0812">Transmembrane</keyword>
<evidence type="ECO:0000259" key="3">
    <source>
        <dbReference type="Pfam" id="PF14341"/>
    </source>
</evidence>
<feature type="transmembrane region" description="Helical" evidence="1">
    <location>
        <begin position="12"/>
        <end position="33"/>
    </location>
</feature>
<dbReference type="InterPro" id="IPR025205">
    <property type="entry name" value="PilX/PilW_C"/>
</dbReference>
<dbReference type="EMBL" id="CP019239">
    <property type="protein sequence ID" value="APW43225.1"/>
    <property type="molecule type" value="Genomic_DNA"/>
</dbReference>
<evidence type="ECO:0000313" key="4">
    <source>
        <dbReference type="EMBL" id="APW43225.1"/>
    </source>
</evidence>
<reference evidence="4 5" key="1">
    <citation type="submission" date="2017-01" db="EMBL/GenBank/DDBJ databases">
        <authorList>
            <person name="Mah S.A."/>
            <person name="Swanson W.J."/>
            <person name="Moy G.W."/>
            <person name="Vacquier V.D."/>
        </authorList>
    </citation>
    <scope>NUCLEOTIDE SEQUENCE [LARGE SCALE GENOMIC DNA]</scope>
    <source>
        <strain evidence="4 5">DSM 22694</strain>
    </source>
</reference>